<dbReference type="Proteomes" id="UP000279307">
    <property type="component" value="Chromosome 11"/>
</dbReference>
<reference evidence="3 5" key="2">
    <citation type="journal article" date="2018" name="Genome Res.">
        <title>The genomic architecture and molecular evolution of ant odorant receptors.</title>
        <authorList>
            <person name="McKenzie S.K."/>
            <person name="Kronauer D.J.C."/>
        </authorList>
    </citation>
    <scope>NUCLEOTIDE SEQUENCE [LARGE SCALE GENOMIC DNA]</scope>
    <source>
        <strain evidence="3">Clonal line C1</strain>
    </source>
</reference>
<reference evidence="3" key="3">
    <citation type="submission" date="2018-07" db="EMBL/GenBank/DDBJ databases">
        <authorList>
            <person name="Mckenzie S.K."/>
            <person name="Kronauer D.J.C."/>
        </authorList>
    </citation>
    <scope>NUCLEOTIDE SEQUENCE</scope>
    <source>
        <strain evidence="3">Clonal line C1</strain>
    </source>
</reference>
<evidence type="ECO:0000313" key="3">
    <source>
        <dbReference type="EMBL" id="RLU16565.1"/>
    </source>
</evidence>
<name>A0A026WLD6_OOCBI</name>
<sequence length="227" mass="26661">MEYTLEDAFETLKDKRAEREKNIEDLTNIISNNEAYVLKPSTSLEDVKTKQNRLRESLLREIQQVEPENYPIPRTSDLRVEVMTEMEEEIRDMQKLLDSLERNLSTIQEDIAYLKNKKSGLDKMREAYLNVTETFANKTYEKEHALTKRIFQKVKDDLHTVVDTLFPDNAGFKELLAELTSAYLKGGDDVYIDITPDTLKYINFLVEADIAQYHRNDRTRIRMTELL</sequence>
<evidence type="ECO:0000256" key="1">
    <source>
        <dbReference type="SAM" id="Coils"/>
    </source>
</evidence>
<keyword evidence="1" id="KW-0175">Coiled coil</keyword>
<dbReference type="AlphaFoldDB" id="A0A026WLD6"/>
<gene>
    <name evidence="3" type="ORF">DMN91_010633</name>
    <name evidence="2" type="ORF">X777_04133</name>
</gene>
<proteinExistence type="predicted"/>
<keyword evidence="4" id="KW-1185">Reference proteome</keyword>
<dbReference type="EMBL" id="QOIP01000011">
    <property type="protein sequence ID" value="RLU16565.1"/>
    <property type="molecule type" value="Genomic_DNA"/>
</dbReference>
<evidence type="ECO:0000313" key="5">
    <source>
        <dbReference type="Proteomes" id="UP000279307"/>
    </source>
</evidence>
<dbReference type="EMBL" id="KK107183">
    <property type="protein sequence ID" value="EZA55914.1"/>
    <property type="molecule type" value="Genomic_DNA"/>
</dbReference>
<reference evidence="2 4" key="1">
    <citation type="journal article" date="2014" name="Curr. Biol.">
        <title>The genome of the clonal raider ant Cerapachys biroi.</title>
        <authorList>
            <person name="Oxley P.R."/>
            <person name="Ji L."/>
            <person name="Fetter-Pruneda I."/>
            <person name="McKenzie S.K."/>
            <person name="Li C."/>
            <person name="Hu H."/>
            <person name="Zhang G."/>
            <person name="Kronauer D.J."/>
        </authorList>
    </citation>
    <scope>NUCLEOTIDE SEQUENCE [LARGE SCALE GENOMIC DNA]</scope>
</reference>
<evidence type="ECO:0000313" key="4">
    <source>
        <dbReference type="Proteomes" id="UP000053097"/>
    </source>
</evidence>
<accession>A0A026WLD6</accession>
<protein>
    <submittedName>
        <fullName evidence="2">Uncharacterized protein</fullName>
    </submittedName>
</protein>
<organism evidence="2 4">
    <name type="scientific">Ooceraea biroi</name>
    <name type="common">Clonal raider ant</name>
    <name type="synonym">Cerapachys biroi</name>
    <dbReference type="NCBI Taxonomy" id="2015173"/>
    <lineage>
        <taxon>Eukaryota</taxon>
        <taxon>Metazoa</taxon>
        <taxon>Ecdysozoa</taxon>
        <taxon>Arthropoda</taxon>
        <taxon>Hexapoda</taxon>
        <taxon>Insecta</taxon>
        <taxon>Pterygota</taxon>
        <taxon>Neoptera</taxon>
        <taxon>Endopterygota</taxon>
        <taxon>Hymenoptera</taxon>
        <taxon>Apocrita</taxon>
        <taxon>Aculeata</taxon>
        <taxon>Formicoidea</taxon>
        <taxon>Formicidae</taxon>
        <taxon>Dorylinae</taxon>
        <taxon>Ooceraea</taxon>
    </lineage>
</organism>
<dbReference type="Proteomes" id="UP000053097">
    <property type="component" value="Unassembled WGS sequence"/>
</dbReference>
<feature type="coiled-coil region" evidence="1">
    <location>
        <begin position="83"/>
        <end position="117"/>
    </location>
</feature>
<evidence type="ECO:0000313" key="2">
    <source>
        <dbReference type="EMBL" id="EZA55914.1"/>
    </source>
</evidence>
<dbReference type="OMA" id="YMKGGDD"/>